<proteinExistence type="predicted"/>
<evidence type="ECO:0000313" key="5">
    <source>
        <dbReference type="Proteomes" id="UP000033423"/>
    </source>
</evidence>
<feature type="domain" description="Response regulatory" evidence="2">
    <location>
        <begin position="4"/>
        <end position="120"/>
    </location>
</feature>
<organism evidence="4 5">
    <name type="scientific">Candidatus Magnetobacterium bavaricum</name>
    <dbReference type="NCBI Taxonomy" id="29290"/>
    <lineage>
        <taxon>Bacteria</taxon>
        <taxon>Pseudomonadati</taxon>
        <taxon>Nitrospirota</taxon>
        <taxon>Thermodesulfovibrionia</taxon>
        <taxon>Thermodesulfovibrionales</taxon>
        <taxon>Candidatus Magnetobacteriaceae</taxon>
        <taxon>Candidatus Magnetobacterium</taxon>
    </lineage>
</organism>
<dbReference type="AlphaFoldDB" id="A0A0F3GQR3"/>
<dbReference type="InterPro" id="IPR052020">
    <property type="entry name" value="Cyclic_di-GMP/3'3'-cGAMP_PDE"/>
</dbReference>
<name>A0A0F3GQR3_9BACT</name>
<accession>A0A0F3GQR3</accession>
<keyword evidence="1" id="KW-0597">Phosphoprotein</keyword>
<dbReference type="InterPro" id="IPR003607">
    <property type="entry name" value="HD/PDEase_dom"/>
</dbReference>
<dbReference type="SMART" id="SM00448">
    <property type="entry name" value="REC"/>
    <property type="match status" value="1"/>
</dbReference>
<reference evidence="4 5" key="1">
    <citation type="submission" date="2015-02" db="EMBL/GenBank/DDBJ databases">
        <title>Single-cell genomics of uncultivated deep-branching MTB reveals a conserved set of magnetosome genes.</title>
        <authorList>
            <person name="Kolinko S."/>
            <person name="Richter M."/>
            <person name="Glockner F.O."/>
            <person name="Brachmann A."/>
            <person name="Schuler D."/>
        </authorList>
    </citation>
    <scope>NUCLEOTIDE SEQUENCE [LARGE SCALE GENOMIC DNA]</scope>
    <source>
        <strain evidence="4">TM-1</strain>
    </source>
</reference>
<feature type="domain" description="HD-GYP" evidence="3">
    <location>
        <begin position="172"/>
        <end position="362"/>
    </location>
</feature>
<dbReference type="Gene3D" id="3.40.50.2300">
    <property type="match status" value="1"/>
</dbReference>
<dbReference type="SUPFAM" id="SSF52172">
    <property type="entry name" value="CheY-like"/>
    <property type="match status" value="1"/>
</dbReference>
<dbReference type="EMBL" id="LACI01001582">
    <property type="protein sequence ID" value="KJU84177.1"/>
    <property type="molecule type" value="Genomic_DNA"/>
</dbReference>
<dbReference type="SMART" id="SM00471">
    <property type="entry name" value="HDc"/>
    <property type="match status" value="1"/>
</dbReference>
<dbReference type="Gene3D" id="1.10.3210.10">
    <property type="entry name" value="Hypothetical protein af1432"/>
    <property type="match status" value="1"/>
</dbReference>
<dbReference type="PANTHER" id="PTHR45228:SF1">
    <property type="entry name" value="CYCLIC DI-GMP PHOSPHODIESTERASE TM_0186"/>
    <property type="match status" value="1"/>
</dbReference>
<gene>
    <name evidence="4" type="ORF">MBAV_003626</name>
</gene>
<evidence type="ECO:0000256" key="1">
    <source>
        <dbReference type="PROSITE-ProRule" id="PRU00169"/>
    </source>
</evidence>
<dbReference type="Pfam" id="PF00072">
    <property type="entry name" value="Response_reg"/>
    <property type="match status" value="1"/>
</dbReference>
<dbReference type="PANTHER" id="PTHR45228">
    <property type="entry name" value="CYCLIC DI-GMP PHOSPHODIESTERASE TM_0186-RELATED"/>
    <property type="match status" value="1"/>
</dbReference>
<evidence type="ECO:0000259" key="3">
    <source>
        <dbReference type="PROSITE" id="PS51832"/>
    </source>
</evidence>
<dbReference type="PROSITE" id="PS50110">
    <property type="entry name" value="RESPONSE_REGULATORY"/>
    <property type="match status" value="1"/>
</dbReference>
<evidence type="ECO:0000313" key="4">
    <source>
        <dbReference type="EMBL" id="KJU84177.1"/>
    </source>
</evidence>
<comment type="caution">
    <text evidence="4">The sequence shown here is derived from an EMBL/GenBank/DDBJ whole genome shotgun (WGS) entry which is preliminary data.</text>
</comment>
<feature type="modified residue" description="4-aspartylphosphate" evidence="1">
    <location>
        <position position="53"/>
    </location>
</feature>
<dbReference type="PROSITE" id="PS51832">
    <property type="entry name" value="HD_GYP"/>
    <property type="match status" value="1"/>
</dbReference>
<keyword evidence="5" id="KW-1185">Reference proteome</keyword>
<dbReference type="Pfam" id="PF13487">
    <property type="entry name" value="HD_5"/>
    <property type="match status" value="1"/>
</dbReference>
<dbReference type="InterPro" id="IPR037522">
    <property type="entry name" value="HD_GYP_dom"/>
</dbReference>
<dbReference type="InterPro" id="IPR011006">
    <property type="entry name" value="CheY-like_superfamily"/>
</dbReference>
<dbReference type="GO" id="GO:0000160">
    <property type="term" value="P:phosphorelay signal transduction system"/>
    <property type="evidence" value="ECO:0007669"/>
    <property type="project" value="InterPro"/>
</dbReference>
<protein>
    <submittedName>
        <fullName evidence="4">Response regulator</fullName>
    </submittedName>
</protein>
<dbReference type="InterPro" id="IPR001789">
    <property type="entry name" value="Sig_transdc_resp-reg_receiver"/>
</dbReference>
<dbReference type="Proteomes" id="UP000033423">
    <property type="component" value="Unassembled WGS sequence"/>
</dbReference>
<dbReference type="CDD" id="cd00077">
    <property type="entry name" value="HDc"/>
    <property type="match status" value="1"/>
</dbReference>
<evidence type="ECO:0000259" key="2">
    <source>
        <dbReference type="PROSITE" id="PS50110"/>
    </source>
</evidence>
<sequence length="362" mass="40435">MVKKVLIADNDEVTNRLISSQLEKQGYEVYTASTGRNAINKALLHIPDILILDLDLPTRGGAETLREIRSYKDLKGILTLVVTVRASKEDVINAIKIGAHDYILKPLKIGTLLGKLASWANTEMEAHWKKLKPEQENTLRLMKVTMERAVDAIKQRAPLPYEDMVSAIDVLDFAIKRDGVGDIVGAVDGYNTTMFLHSLLVAVYMHWFGGLRGVSEKERRQMALGGLMHDLGSVLIPSALLFKPDKLDPHEYKDIKSHVGYTMDILGALGEVSDIVRNICWEHHEKIDGSGYPRALKADAISIHGRMMAIVEAYAALTTKNVYRPIYAPTEALKMLHTPVGHLDPELIEEFSRAMLSEFNLE</sequence>
<dbReference type="SUPFAM" id="SSF109604">
    <property type="entry name" value="HD-domain/PDEase-like"/>
    <property type="match status" value="1"/>
</dbReference>